<dbReference type="PANTHER" id="PTHR32305:SF17">
    <property type="entry name" value="TRNA NUCLEASE WAPA"/>
    <property type="match status" value="1"/>
</dbReference>
<feature type="region of interest" description="Disordered" evidence="2">
    <location>
        <begin position="1667"/>
        <end position="1686"/>
    </location>
</feature>
<evidence type="ECO:0000256" key="1">
    <source>
        <dbReference type="ARBA" id="ARBA00022737"/>
    </source>
</evidence>
<feature type="domain" description="Hint" evidence="3">
    <location>
        <begin position="2033"/>
        <end position="2128"/>
    </location>
</feature>
<comment type="caution">
    <text evidence="4">The sequence shown here is derived from an EMBL/GenBank/DDBJ whole genome shotgun (WGS) entry which is preliminary data.</text>
</comment>
<dbReference type="InterPro" id="IPR035901">
    <property type="entry name" value="GIY-YIG_endonuc_sf"/>
</dbReference>
<evidence type="ECO:0000313" key="4">
    <source>
        <dbReference type="EMBL" id="GIM66440.1"/>
    </source>
</evidence>
<dbReference type="Gene3D" id="2.170.16.10">
    <property type="entry name" value="Hedgehog/Intein (Hint) domain"/>
    <property type="match status" value="1"/>
</dbReference>
<dbReference type="InterPro" id="IPR003587">
    <property type="entry name" value="Hint_dom_N"/>
</dbReference>
<dbReference type="InterPro" id="IPR022385">
    <property type="entry name" value="Rhs_assc_core"/>
</dbReference>
<dbReference type="Pfam" id="PF05593">
    <property type="entry name" value="RHS_repeat"/>
    <property type="match status" value="1"/>
</dbReference>
<feature type="region of interest" description="Disordered" evidence="2">
    <location>
        <begin position="642"/>
        <end position="669"/>
    </location>
</feature>
<dbReference type="InterPro" id="IPR006530">
    <property type="entry name" value="YD"/>
</dbReference>
<protein>
    <submittedName>
        <fullName evidence="4">Type IV secretion protein Rhs</fullName>
    </submittedName>
</protein>
<dbReference type="InterPro" id="IPR000305">
    <property type="entry name" value="GIY-YIG_endonuc"/>
</dbReference>
<dbReference type="InterPro" id="IPR056823">
    <property type="entry name" value="TEN-like_YD-shell"/>
</dbReference>
<gene>
    <name evidence="4" type="ORF">Aau02nite_22980</name>
</gene>
<evidence type="ECO:0000256" key="2">
    <source>
        <dbReference type="SAM" id="MobiDB-lite"/>
    </source>
</evidence>
<feature type="region of interest" description="Disordered" evidence="2">
    <location>
        <begin position="2015"/>
        <end position="2036"/>
    </location>
</feature>
<reference evidence="4" key="1">
    <citation type="submission" date="2021-03" db="EMBL/GenBank/DDBJ databases">
        <title>Whole genome shotgun sequence of Actinoplanes auranticolor NBRC 12245.</title>
        <authorList>
            <person name="Komaki H."/>
            <person name="Tamura T."/>
        </authorList>
    </citation>
    <scope>NUCLEOTIDE SEQUENCE</scope>
    <source>
        <strain evidence="4">NBRC 12245</strain>
    </source>
</reference>
<dbReference type="Pfam" id="PF07591">
    <property type="entry name" value="PT-HINT"/>
    <property type="match status" value="1"/>
</dbReference>
<sequence>MTAAHPSRPGPLVAGSRPAGRRRRGIAAAMAAAVAIAVAVQAPDMAEAAPPWTPRTPAEAAGVPVKSLKHTVRPTWTAAKKEARGAATVTWPAAGAATVDLPATAKAAARTPNTLSTGTRAGTLPVWLSATTAPTGGAASRAATAAAPVRRATVEVADRAATVKAGVSGLLLSVARADGVRQSGGVDVRVDYRAFAQAYGGDWASRLRLTSLATGRPLPTSNDVRTGTASATVPVSADGKASMVALSAGASGDSGTYTATSLSSAATWNVSQQTGAFSWSYPLAVPPAIGGPEPRLDLGYASSSIDGRTAGTNSQGSWIGDGWEMWPGYIERQYKPCADDQDDIRGKAANNKNNFGGDLCWLKPEGNATISFNGRATELVKSSGDRWKGVSDDGSRIELLKDPSYDNGDTDGEYWRVTTTDGIQYFFGRSKGPAGASGATATQSVWTVPVYGNHPDEPGYAAGDFSASRTTQAWRWNLDYVVDTHGNTMNYFYERETGAYGREGNKDKRTTYDRGGWLSRIEYGNRANASITTQPAARVLFDVADRCETTCWSGTDPVQGSWRDTPWDQFCKAAPCVDQQAVTFWTAKRLSRIRSQVYTGTGDTFSDVTWWTLRHKYLQTGENSGDPMWLAGITRTGKVITAGGGEESEPEVVFDPGSEPRPNRVDAGSSDGRSDLFRYRVNTITTASGAQIAITYSQPECRRTALPTVHDNTKTCFPQYYAPAGETAELDWFHKYRVTRVDVYDNTGGFDHEQVNYDYLDAPAWHYDDSELVDEKKRTWGQFRGYGKVRVRKGLESGVQSATEYRYFRGMHGDKQPNGTRTETVTDSQQQEITDHDAYAGIAREVTTTLGAGGPWLSGTISTPAARQTASSGPLKAAMVNTPTTRNRTKLSNGTTRWTKTVTTYNDDNFPEKVDDLGNEATTADDRCIRTWYARNDGNWMLGAIKKTETVGVNCATTPSLPDDMLAGSRTTYDAVHKDWNTYLPVKGDVAKVEQISAWSGTTPTWTTTAKSTYDEVGRIKDTYDALEHKTSTTYTPELTGPLTATTATDAMGRTVTTTFATAWQVPVTTVDDANTARTDVTYDGLGRSLKVWLPGRAKTTYPNAPTIEHIYLMRNNAPTAVTTKTLLPTGTTAYRTSITLLDGLLRERQTQTQATGGGRVLTDTVYNSRGLVDWVAQPYYDTTNQPPLTDLVGNTAGQPSLPVPALTLNVYDGAGRLTDAIFKIGVNEATNEKWRTKTVYAGEKTTVIPPEGGTATTGVTDARGNAVELRQYKSRAQAGGDDPATFDKTVYRYTDRGELAGMTDAAGNTWTYTYDQRGRKLKDEDPDRGTSVHTYDPVGRLATTTDARGVTLANTYDPLGRRTTVRNDSINGPVRAEWIYDTLQYGVGQLTKSIRYEPAGSTNAYTSEVTKYDPAGRPLETRITLPDSESGLCAATGTTPCTYTYAATYRPDGQTATTSLPAVTGLPAEKLTIGYNDVGNPSILLNAGVQIYVNATTYNKLDQLTQLVLGQHGNRTEMTHVIDTRTGRLTNTSVLPEKKPEVLNYTYQQDPAGNLLSITDTPAGGTADTQCFRYDHHRRLTEAWTPTTTECAPDPDAAALGGPARYWQSYRYDQVGNRTVETDHVNATVRAYQYPAPGGPAGSQPHAVTSVETTGAITKTDVYGYDETGNTHTRPGGTAGQTLTWDPEGHLATVTDSTGKTSYLYDADGNRLIRRDPTGATLYLHDGTEIRKPTSGTATGTRYYAFGATPIATRTATGVTWLTGDHHNTSEVAVANADLSVSRRRTLPFGADRGTAPTTWPMTMDKGFVGGTKDNTGLTHLGAREYDPIIGRFISVDPLQDLTDPQQWHGYAYAGNAPTNSSDPSGLIEEDCAIFDCYGYNPDTGCHKGCGSTDNVNWGKGNGKSGSAPDKNKNPDVVTTSVVLPAEMHEEDKEEFKRRWVEQSGKFLAEKNLGGSTNALLLAQDQADLATHVCNAMGREKCGAWYGKLYDLYLGTLMDTGLAGMDDILSGHLKSSGAKSAADPTAPKSNSCNSFSGETRVLMADGSHKLISEVREGDRVIAEKPETGERGPRTVTHAWVHGDTLYELRVGDERIVTTEDHPYWNKTAKQWQRADSIPIGDELQSGSGNAVTVQGFDTNSRHFDAAYNLTVDELHTFFVVVGNTPVLVHNCDRDGGVYVFTEKNSGLPYVGQTNNFDRRLAEHARTGKRDPDDPVTCIHVCGDQHAREAVESEVIDLLGGKDKLANKANSPGLGRRGS</sequence>
<organism evidence="4 5">
    <name type="scientific">Actinoplanes auranticolor</name>
    <dbReference type="NCBI Taxonomy" id="47988"/>
    <lineage>
        <taxon>Bacteria</taxon>
        <taxon>Bacillati</taxon>
        <taxon>Actinomycetota</taxon>
        <taxon>Actinomycetes</taxon>
        <taxon>Micromonosporales</taxon>
        <taxon>Micromonosporaceae</taxon>
        <taxon>Actinoplanes</taxon>
    </lineage>
</organism>
<proteinExistence type="predicted"/>
<dbReference type="SMART" id="SM00306">
    <property type="entry name" value="HintN"/>
    <property type="match status" value="1"/>
</dbReference>
<dbReference type="CDD" id="cd00081">
    <property type="entry name" value="Hint"/>
    <property type="match status" value="1"/>
</dbReference>
<dbReference type="Proteomes" id="UP000681340">
    <property type="component" value="Unassembled WGS sequence"/>
</dbReference>
<name>A0A919S851_9ACTN</name>
<dbReference type="InterPro" id="IPR030934">
    <property type="entry name" value="Intein_C"/>
</dbReference>
<dbReference type="SUPFAM" id="SSF51294">
    <property type="entry name" value="Hedgehog/intein (Hint) domain"/>
    <property type="match status" value="1"/>
</dbReference>
<dbReference type="SUPFAM" id="SSF82771">
    <property type="entry name" value="GIY-YIG endonuclease"/>
    <property type="match status" value="1"/>
</dbReference>
<keyword evidence="1" id="KW-0677">Repeat</keyword>
<dbReference type="InterPro" id="IPR031325">
    <property type="entry name" value="RHS_repeat"/>
</dbReference>
<dbReference type="Pfam" id="PF01541">
    <property type="entry name" value="GIY-YIG"/>
    <property type="match status" value="1"/>
</dbReference>
<dbReference type="NCBIfam" id="TIGR03696">
    <property type="entry name" value="Rhs_assc_core"/>
    <property type="match status" value="1"/>
</dbReference>
<dbReference type="PANTHER" id="PTHR32305">
    <property type="match status" value="1"/>
</dbReference>
<dbReference type="NCBIfam" id="TIGR01443">
    <property type="entry name" value="intein_Cterm"/>
    <property type="match status" value="1"/>
</dbReference>
<dbReference type="InterPro" id="IPR050708">
    <property type="entry name" value="T6SS_VgrG/RHS"/>
</dbReference>
<evidence type="ECO:0000259" key="3">
    <source>
        <dbReference type="SMART" id="SM00306"/>
    </source>
</evidence>
<accession>A0A919S851</accession>
<dbReference type="PROSITE" id="PS50818">
    <property type="entry name" value="INTEIN_C_TER"/>
    <property type="match status" value="1"/>
</dbReference>
<dbReference type="EMBL" id="BOQL01000019">
    <property type="protein sequence ID" value="GIM66440.1"/>
    <property type="molecule type" value="Genomic_DNA"/>
</dbReference>
<evidence type="ECO:0000313" key="5">
    <source>
        <dbReference type="Proteomes" id="UP000681340"/>
    </source>
</evidence>
<keyword evidence="5" id="KW-1185">Reference proteome</keyword>
<dbReference type="Pfam" id="PF25023">
    <property type="entry name" value="TEN_YD-shell"/>
    <property type="match status" value="1"/>
</dbReference>
<dbReference type="Gene3D" id="2.180.10.10">
    <property type="entry name" value="RHS repeat-associated core"/>
    <property type="match status" value="1"/>
</dbReference>
<dbReference type="InterPro" id="IPR036844">
    <property type="entry name" value="Hint_dom_sf"/>
</dbReference>
<dbReference type="NCBIfam" id="TIGR01643">
    <property type="entry name" value="YD_repeat_2x"/>
    <property type="match status" value="3"/>
</dbReference>